<accession>A0A839SRT2</accession>
<keyword evidence="3" id="KW-1185">Reference proteome</keyword>
<gene>
    <name evidence="2" type="ORF">FHR98_001471</name>
</gene>
<evidence type="ECO:0000313" key="2">
    <source>
        <dbReference type="EMBL" id="MBB3065192.1"/>
    </source>
</evidence>
<dbReference type="RefSeq" id="WP_183415990.1">
    <property type="nucleotide sequence ID" value="NZ_JACHXA010000003.1"/>
</dbReference>
<evidence type="ECO:0000313" key="3">
    <source>
        <dbReference type="Proteomes" id="UP000581135"/>
    </source>
</evidence>
<comment type="caution">
    <text evidence="2">The sequence shown here is derived from an EMBL/GenBank/DDBJ whole genome shotgun (WGS) entry which is preliminary data.</text>
</comment>
<proteinExistence type="predicted"/>
<feature type="region of interest" description="Disordered" evidence="1">
    <location>
        <begin position="1"/>
        <end position="23"/>
    </location>
</feature>
<evidence type="ECO:0000256" key="1">
    <source>
        <dbReference type="SAM" id="MobiDB-lite"/>
    </source>
</evidence>
<sequence length="275" mass="30352">MLFQDRRGKVVESLPSAKKPPADQPMIETAIHEEGWVAVEVDGDSGETEISLDVSKIAPNALIGAGNMLISQPTGPVRLRCFGADWTETVFKAGSEAAAGLLQAVSAGMDDVGRQRFTTNHVDFSSLKEDQKDACESLFKLFEFWRDRAFAFDTSVLDFLRAQGLFERSTLVEPDSGTLGGVFLFTGPGFKLYGSDWPQHSMGLPVTEQPDPVYGRWVGQTYERLFRSNAPEMVQVDATIMSYPLHAPRRSYICARLPWTAGEQRLILSASVLLN</sequence>
<reference evidence="2 3" key="1">
    <citation type="submission" date="2020-08" db="EMBL/GenBank/DDBJ databases">
        <title>Genomic Encyclopedia of Type Strains, Phase III (KMG-III): the genomes of soil and plant-associated and newly described type strains.</title>
        <authorList>
            <person name="Whitman W."/>
        </authorList>
    </citation>
    <scope>NUCLEOTIDE SEQUENCE [LARGE SCALE GENOMIC DNA]</scope>
    <source>
        <strain evidence="2 3">CECT 8803</strain>
    </source>
</reference>
<protein>
    <submittedName>
        <fullName evidence="2">Uncharacterized protein</fullName>
    </submittedName>
</protein>
<dbReference type="AlphaFoldDB" id="A0A839SRT2"/>
<dbReference type="EMBL" id="JACHXA010000003">
    <property type="protein sequence ID" value="MBB3065192.1"/>
    <property type="molecule type" value="Genomic_DNA"/>
</dbReference>
<organism evidence="2 3">
    <name type="scientific">Limibacillus halophilus</name>
    <dbReference type="NCBI Taxonomy" id="1579333"/>
    <lineage>
        <taxon>Bacteria</taxon>
        <taxon>Pseudomonadati</taxon>
        <taxon>Pseudomonadota</taxon>
        <taxon>Alphaproteobacteria</taxon>
        <taxon>Rhodospirillales</taxon>
        <taxon>Rhodovibrionaceae</taxon>
        <taxon>Limibacillus</taxon>
    </lineage>
</organism>
<feature type="compositionally biased region" description="Basic and acidic residues" evidence="1">
    <location>
        <begin position="1"/>
        <end position="10"/>
    </location>
</feature>
<dbReference type="Proteomes" id="UP000581135">
    <property type="component" value="Unassembled WGS sequence"/>
</dbReference>
<name>A0A839SRT2_9PROT</name>